<accession>A0A1L9TGJ8</accession>
<dbReference type="InterPro" id="IPR011701">
    <property type="entry name" value="MFS"/>
</dbReference>
<evidence type="ECO:0000256" key="4">
    <source>
        <dbReference type="ARBA" id="ARBA00022989"/>
    </source>
</evidence>
<comment type="subcellular location">
    <subcellularLocation>
        <location evidence="1">Membrane</location>
        <topology evidence="1">Multi-pass membrane protein</topology>
    </subcellularLocation>
</comment>
<dbReference type="AlphaFoldDB" id="A0A1L9TGJ8"/>
<organism evidence="9 10">
    <name type="scientific">Aspergillus sydowii CBS 593.65</name>
    <dbReference type="NCBI Taxonomy" id="1036612"/>
    <lineage>
        <taxon>Eukaryota</taxon>
        <taxon>Fungi</taxon>
        <taxon>Dikarya</taxon>
        <taxon>Ascomycota</taxon>
        <taxon>Pezizomycotina</taxon>
        <taxon>Eurotiomycetes</taxon>
        <taxon>Eurotiomycetidae</taxon>
        <taxon>Eurotiales</taxon>
        <taxon>Aspergillaceae</taxon>
        <taxon>Aspergillus</taxon>
        <taxon>Aspergillus subgen. Nidulantes</taxon>
    </lineage>
</organism>
<dbReference type="Pfam" id="PF07690">
    <property type="entry name" value="MFS_1"/>
    <property type="match status" value="1"/>
</dbReference>
<keyword evidence="3 7" id="KW-0812">Transmembrane</keyword>
<dbReference type="STRING" id="1036612.A0A1L9TGJ8"/>
<keyword evidence="10" id="KW-1185">Reference proteome</keyword>
<feature type="domain" description="Major facilitator superfamily (MFS) profile" evidence="8">
    <location>
        <begin position="1"/>
        <end position="303"/>
    </location>
</feature>
<dbReference type="GO" id="GO:0016020">
    <property type="term" value="C:membrane"/>
    <property type="evidence" value="ECO:0007669"/>
    <property type="project" value="UniProtKB-SubCell"/>
</dbReference>
<dbReference type="GO" id="GO:0022857">
    <property type="term" value="F:transmembrane transporter activity"/>
    <property type="evidence" value="ECO:0007669"/>
    <property type="project" value="InterPro"/>
</dbReference>
<keyword evidence="4 7" id="KW-1133">Transmembrane helix</keyword>
<dbReference type="RefSeq" id="XP_040702362.1">
    <property type="nucleotide sequence ID" value="XM_040846935.1"/>
</dbReference>
<feature type="transmembrane region" description="Helical" evidence="7">
    <location>
        <begin position="67"/>
        <end position="91"/>
    </location>
</feature>
<keyword evidence="5 7" id="KW-0472">Membrane</keyword>
<evidence type="ECO:0000313" key="10">
    <source>
        <dbReference type="Proteomes" id="UP000184356"/>
    </source>
</evidence>
<dbReference type="InterPro" id="IPR020846">
    <property type="entry name" value="MFS_dom"/>
</dbReference>
<evidence type="ECO:0000313" key="9">
    <source>
        <dbReference type="EMBL" id="OJJ58556.1"/>
    </source>
</evidence>
<dbReference type="FunFam" id="1.20.1250.20:FF:000065">
    <property type="entry name" value="Putative MFS pantothenate transporter"/>
    <property type="match status" value="1"/>
</dbReference>
<name>A0A1L9TGJ8_9EURO</name>
<keyword evidence="2" id="KW-0813">Transport</keyword>
<evidence type="ECO:0000256" key="3">
    <source>
        <dbReference type="ARBA" id="ARBA00022692"/>
    </source>
</evidence>
<dbReference type="SUPFAM" id="SSF103473">
    <property type="entry name" value="MFS general substrate transporter"/>
    <property type="match status" value="1"/>
</dbReference>
<comment type="similarity">
    <text evidence="6">Belongs to the major facilitator superfamily. Allantoate permease family.</text>
</comment>
<evidence type="ECO:0000256" key="2">
    <source>
        <dbReference type="ARBA" id="ARBA00022448"/>
    </source>
</evidence>
<dbReference type="VEuPathDB" id="FungiDB:ASPSYDRAFT_44933"/>
<dbReference type="PANTHER" id="PTHR43791">
    <property type="entry name" value="PERMEASE-RELATED"/>
    <property type="match status" value="1"/>
</dbReference>
<feature type="transmembrane region" description="Helical" evidence="7">
    <location>
        <begin position="272"/>
        <end position="294"/>
    </location>
</feature>
<dbReference type="PANTHER" id="PTHR43791:SF64">
    <property type="entry name" value="MAJOR FACILITATOR SUPERFAMILY (MFS) PROFILE DOMAIN-CONTAINING PROTEIN"/>
    <property type="match status" value="1"/>
</dbReference>
<dbReference type="EMBL" id="KV878586">
    <property type="protein sequence ID" value="OJJ58556.1"/>
    <property type="molecule type" value="Genomic_DNA"/>
</dbReference>
<feature type="transmembrane region" description="Helical" evidence="7">
    <location>
        <begin position="103"/>
        <end position="123"/>
    </location>
</feature>
<evidence type="ECO:0000256" key="6">
    <source>
        <dbReference type="ARBA" id="ARBA00037968"/>
    </source>
</evidence>
<proteinExistence type="inferred from homology"/>
<feature type="transmembrane region" description="Helical" evidence="7">
    <location>
        <begin position="135"/>
        <end position="157"/>
    </location>
</feature>
<dbReference type="InterPro" id="IPR036259">
    <property type="entry name" value="MFS_trans_sf"/>
</dbReference>
<protein>
    <recommendedName>
        <fullName evidence="8">Major facilitator superfamily (MFS) profile domain-containing protein</fullName>
    </recommendedName>
</protein>
<evidence type="ECO:0000256" key="1">
    <source>
        <dbReference type="ARBA" id="ARBA00004141"/>
    </source>
</evidence>
<sequence length="303" mass="33934">MKEALDLKGNDLNYLTTYWNIGYILGQIPSQLVLTKIRPSIWLPALELLWSCLVMALAAARNVQTIFALRFFIGLFEASAYPGIITLLGSWYTPAELGKRAAIFQASSSAANMFSGYLQAALYSGMNGRAGLAAWQWLFIFDGILGVPISLYGFWAIPDSPGDSRNHHWLSEDERERAAQRMRDVGRAPAKKNLTLTLRTVLDVFRSWPVWLFSTVFIAHVLGLRVYSYFNVWLKSTGQYTTEQVNVIPSAGYGLQIICTLMYAWTSDYIQSRWPVIVFACVPGIIGTVILSIWPEQNTGARG</sequence>
<dbReference type="PROSITE" id="PS50850">
    <property type="entry name" value="MFS"/>
    <property type="match status" value="1"/>
</dbReference>
<evidence type="ECO:0000256" key="5">
    <source>
        <dbReference type="ARBA" id="ARBA00023136"/>
    </source>
</evidence>
<reference evidence="10" key="1">
    <citation type="journal article" date="2017" name="Genome Biol.">
        <title>Comparative genomics reveals high biological diversity and specific adaptations in the industrially and medically important fungal genus Aspergillus.</title>
        <authorList>
            <person name="de Vries R.P."/>
            <person name="Riley R."/>
            <person name="Wiebenga A."/>
            <person name="Aguilar-Osorio G."/>
            <person name="Amillis S."/>
            <person name="Uchima C.A."/>
            <person name="Anderluh G."/>
            <person name="Asadollahi M."/>
            <person name="Askin M."/>
            <person name="Barry K."/>
            <person name="Battaglia E."/>
            <person name="Bayram O."/>
            <person name="Benocci T."/>
            <person name="Braus-Stromeyer S.A."/>
            <person name="Caldana C."/>
            <person name="Canovas D."/>
            <person name="Cerqueira G.C."/>
            <person name="Chen F."/>
            <person name="Chen W."/>
            <person name="Choi C."/>
            <person name="Clum A."/>
            <person name="Dos Santos R.A."/>
            <person name="Damasio A.R."/>
            <person name="Diallinas G."/>
            <person name="Emri T."/>
            <person name="Fekete E."/>
            <person name="Flipphi M."/>
            <person name="Freyberg S."/>
            <person name="Gallo A."/>
            <person name="Gournas C."/>
            <person name="Habgood R."/>
            <person name="Hainaut M."/>
            <person name="Harispe M.L."/>
            <person name="Henrissat B."/>
            <person name="Hilden K.S."/>
            <person name="Hope R."/>
            <person name="Hossain A."/>
            <person name="Karabika E."/>
            <person name="Karaffa L."/>
            <person name="Karanyi Z."/>
            <person name="Krasevec N."/>
            <person name="Kuo A."/>
            <person name="Kusch H."/>
            <person name="LaButti K."/>
            <person name="Lagendijk E.L."/>
            <person name="Lapidus A."/>
            <person name="Levasseur A."/>
            <person name="Lindquist E."/>
            <person name="Lipzen A."/>
            <person name="Logrieco A.F."/>
            <person name="MacCabe A."/>
            <person name="Maekelae M.R."/>
            <person name="Malavazi I."/>
            <person name="Melin P."/>
            <person name="Meyer V."/>
            <person name="Mielnichuk N."/>
            <person name="Miskei M."/>
            <person name="Molnar A.P."/>
            <person name="Mule G."/>
            <person name="Ngan C.Y."/>
            <person name="Orejas M."/>
            <person name="Orosz E."/>
            <person name="Ouedraogo J.P."/>
            <person name="Overkamp K.M."/>
            <person name="Park H.-S."/>
            <person name="Perrone G."/>
            <person name="Piumi F."/>
            <person name="Punt P.J."/>
            <person name="Ram A.F."/>
            <person name="Ramon A."/>
            <person name="Rauscher S."/>
            <person name="Record E."/>
            <person name="Riano-Pachon D.M."/>
            <person name="Robert V."/>
            <person name="Roehrig J."/>
            <person name="Ruller R."/>
            <person name="Salamov A."/>
            <person name="Salih N.S."/>
            <person name="Samson R.A."/>
            <person name="Sandor E."/>
            <person name="Sanguinetti M."/>
            <person name="Schuetze T."/>
            <person name="Sepcic K."/>
            <person name="Shelest E."/>
            <person name="Sherlock G."/>
            <person name="Sophianopoulou V."/>
            <person name="Squina F.M."/>
            <person name="Sun H."/>
            <person name="Susca A."/>
            <person name="Todd R.B."/>
            <person name="Tsang A."/>
            <person name="Unkles S.E."/>
            <person name="van de Wiele N."/>
            <person name="van Rossen-Uffink D."/>
            <person name="Oliveira J.V."/>
            <person name="Vesth T.C."/>
            <person name="Visser J."/>
            <person name="Yu J.-H."/>
            <person name="Zhou M."/>
            <person name="Andersen M.R."/>
            <person name="Archer D.B."/>
            <person name="Baker S.E."/>
            <person name="Benoit I."/>
            <person name="Brakhage A.A."/>
            <person name="Braus G.H."/>
            <person name="Fischer R."/>
            <person name="Frisvad J.C."/>
            <person name="Goldman G.H."/>
            <person name="Houbraken J."/>
            <person name="Oakley B."/>
            <person name="Pocsi I."/>
            <person name="Scazzocchio C."/>
            <person name="Seiboth B."/>
            <person name="vanKuyk P.A."/>
            <person name="Wortman J."/>
            <person name="Dyer P.S."/>
            <person name="Grigoriev I.V."/>
        </authorList>
    </citation>
    <scope>NUCLEOTIDE SEQUENCE [LARGE SCALE GENOMIC DNA]</scope>
    <source>
        <strain evidence="10">CBS 593.65</strain>
    </source>
</reference>
<dbReference type="OrthoDB" id="3639251at2759"/>
<feature type="transmembrane region" description="Helical" evidence="7">
    <location>
        <begin position="41"/>
        <end position="60"/>
    </location>
</feature>
<gene>
    <name evidence="9" type="ORF">ASPSYDRAFT_44933</name>
</gene>
<evidence type="ECO:0000256" key="7">
    <source>
        <dbReference type="SAM" id="Phobius"/>
    </source>
</evidence>
<dbReference type="Gene3D" id="1.20.1250.20">
    <property type="entry name" value="MFS general substrate transporter like domains"/>
    <property type="match status" value="2"/>
</dbReference>
<feature type="transmembrane region" description="Helical" evidence="7">
    <location>
        <begin position="247"/>
        <end position="266"/>
    </location>
</feature>
<dbReference type="GeneID" id="63763008"/>
<feature type="transmembrane region" description="Helical" evidence="7">
    <location>
        <begin position="208"/>
        <end position="227"/>
    </location>
</feature>
<evidence type="ECO:0000259" key="8">
    <source>
        <dbReference type="PROSITE" id="PS50850"/>
    </source>
</evidence>
<dbReference type="Proteomes" id="UP000184356">
    <property type="component" value="Unassembled WGS sequence"/>
</dbReference>